<sequence length="304" mass="33500">MAKTEPKPVQDLAVVGTVHRGQMLLKHSQLMSEQIAEVLMGVVMIYWADHEKSIADLIVQAGVRVLECQDKVAATKTRVVQACRASPTAGGENASSRHLEVRGCLEILFEDARKSMVNDLVPSVLRGDTCLLHRFFQSYRSVGTTQQVLELLLKRCDTLMNSCRHGHILACFGRGGERQGQLRKAISTILGTWLDTYHQHFQEPPDFPCLKQLVAYVQLRFPGSHLEHRAHLLLAQLQGLVPPDDESKAPSSLPEEESAVSETLELDSASEPQAPAQPPGPSSEATANTVSRQKPCFLGPLLSW</sequence>
<organism evidence="4 5">
    <name type="scientific">Octodon degus</name>
    <name type="common">Degu</name>
    <name type="synonym">Sciurus degus</name>
    <dbReference type="NCBI Taxonomy" id="10160"/>
    <lineage>
        <taxon>Eukaryota</taxon>
        <taxon>Metazoa</taxon>
        <taxon>Chordata</taxon>
        <taxon>Craniata</taxon>
        <taxon>Vertebrata</taxon>
        <taxon>Euteleostomi</taxon>
        <taxon>Mammalia</taxon>
        <taxon>Eutheria</taxon>
        <taxon>Euarchontoglires</taxon>
        <taxon>Glires</taxon>
        <taxon>Rodentia</taxon>
        <taxon>Hystricomorpha</taxon>
        <taxon>Octodontidae</taxon>
        <taxon>Octodon</taxon>
    </lineage>
</organism>
<dbReference type="PROSITE" id="PS50212">
    <property type="entry name" value="RASGEF_NTER"/>
    <property type="match status" value="1"/>
</dbReference>
<dbReference type="GeneID" id="111814304"/>
<dbReference type="GO" id="GO:0005085">
    <property type="term" value="F:guanyl-nucleotide exchange factor activity"/>
    <property type="evidence" value="ECO:0007669"/>
    <property type="project" value="UniProtKB-KW"/>
</dbReference>
<dbReference type="InParanoid" id="A0A6P6DT56"/>
<reference evidence="5" key="1">
    <citation type="submission" date="2025-08" db="UniProtKB">
        <authorList>
            <consortium name="RefSeq"/>
        </authorList>
    </citation>
    <scope>IDENTIFICATION</scope>
</reference>
<dbReference type="Gene3D" id="1.20.870.10">
    <property type="entry name" value="Son of sevenless (SoS) protein Chain: S domain 1"/>
    <property type="match status" value="1"/>
</dbReference>
<dbReference type="InterPro" id="IPR023578">
    <property type="entry name" value="Ras_GEF_dom_sf"/>
</dbReference>
<feature type="domain" description="N-terminal Ras-GEF" evidence="3">
    <location>
        <begin position="104"/>
        <end position="238"/>
    </location>
</feature>
<name>A0A6P6DT56_OCTDE</name>
<dbReference type="OrthoDB" id="9617030at2759"/>
<evidence type="ECO:0000259" key="3">
    <source>
        <dbReference type="PROSITE" id="PS50212"/>
    </source>
</evidence>
<feature type="region of interest" description="Disordered" evidence="2">
    <location>
        <begin position="241"/>
        <end position="292"/>
    </location>
</feature>
<dbReference type="AlphaFoldDB" id="A0A6P6DT56"/>
<dbReference type="PANTHER" id="PTHR46793">
    <property type="entry name" value="1700018F24RIK PROTEIN-RELATED-RELATED"/>
    <property type="match status" value="1"/>
</dbReference>
<protein>
    <submittedName>
        <fullName evidence="5">Ral guanine nucleotide dissociation stimulator-like</fullName>
    </submittedName>
</protein>
<evidence type="ECO:0000313" key="4">
    <source>
        <dbReference type="Proteomes" id="UP000515203"/>
    </source>
</evidence>
<keyword evidence="1" id="KW-0344">Guanine-nucleotide releasing factor</keyword>
<gene>
    <name evidence="5" type="primary">LOC111814304</name>
</gene>
<dbReference type="SUPFAM" id="SSF48366">
    <property type="entry name" value="Ras GEF"/>
    <property type="match status" value="1"/>
</dbReference>
<dbReference type="PANTHER" id="PTHR46793:SF3">
    <property type="entry name" value="RIKEN CDNA 4930596D02 GENE"/>
    <property type="match status" value="1"/>
</dbReference>
<evidence type="ECO:0000313" key="5">
    <source>
        <dbReference type="RefSeq" id="XP_023563185.1"/>
    </source>
</evidence>
<proteinExistence type="predicted"/>
<dbReference type="RefSeq" id="XP_023563185.1">
    <property type="nucleotide sequence ID" value="XM_023707417.1"/>
</dbReference>
<keyword evidence="4" id="KW-1185">Reference proteome</keyword>
<evidence type="ECO:0000256" key="1">
    <source>
        <dbReference type="PROSITE-ProRule" id="PRU00135"/>
    </source>
</evidence>
<dbReference type="InterPro" id="IPR000651">
    <property type="entry name" value="Ras-like_Gua-exchang_fac_N"/>
</dbReference>
<dbReference type="Proteomes" id="UP000515203">
    <property type="component" value="Unplaced"/>
</dbReference>
<evidence type="ECO:0000256" key="2">
    <source>
        <dbReference type="SAM" id="MobiDB-lite"/>
    </source>
</evidence>
<dbReference type="Pfam" id="PF00618">
    <property type="entry name" value="RasGEF_N"/>
    <property type="match status" value="1"/>
</dbReference>
<accession>A0A6P6DT56</accession>